<keyword evidence="6" id="KW-0822">Tryptophan biosynthesis</keyword>
<evidence type="ECO:0000256" key="4">
    <source>
        <dbReference type="ARBA" id="ARBA00022605"/>
    </source>
</evidence>
<reference evidence="10" key="1">
    <citation type="submission" date="2022-12" db="EMBL/GenBank/DDBJ databases">
        <title>Phocaeicola acetigenes sp. nov., isolated feces from a healthy human.</title>
        <authorList>
            <person name="Do H."/>
            <person name="Ha Y.B."/>
            <person name="Kim J.-S."/>
            <person name="Suh M.K."/>
            <person name="Kim H.S."/>
            <person name="Lee J.-S."/>
        </authorList>
    </citation>
    <scope>NUCLEOTIDE SEQUENCE</scope>
    <source>
        <strain evidence="10">KGMB11183</strain>
    </source>
</reference>
<evidence type="ECO:0000256" key="3">
    <source>
        <dbReference type="ARBA" id="ARBA00012362"/>
    </source>
</evidence>
<sequence>MKEDILQTIIAHKRREIEAQEQAVSLSALEALLDTPMPGISMKQALRQSPFGIIAEFKRRSPSKDWIHRNAQTEVIAPAYQQAGASALSVLTDEPFFGGSLKDLQSCRSLVQLPLLRKDFIISPYQLFQAKLKGADAVLLIAACLTTGQCKELAHLAHELQMEVLLEIHEESELDHLNPHIDMVGVNNRHLGTFHTDVSTSFQLAKLLPEELTRVSESGLSQPETVKQLREAGFHGFLMGEAFMKSPRPGEALYNFIQALQV</sequence>
<evidence type="ECO:0000313" key="10">
    <source>
        <dbReference type="EMBL" id="MCZ8371171.1"/>
    </source>
</evidence>
<dbReference type="PANTHER" id="PTHR22854:SF2">
    <property type="entry name" value="INDOLE-3-GLYCEROL-PHOSPHATE SYNTHASE"/>
    <property type="match status" value="1"/>
</dbReference>
<dbReference type="NCBIfam" id="NF001377">
    <property type="entry name" value="PRK00278.2-4"/>
    <property type="match status" value="1"/>
</dbReference>
<keyword evidence="5" id="KW-0210">Decarboxylase</keyword>
<evidence type="ECO:0000313" key="11">
    <source>
        <dbReference type="Proteomes" id="UP001141933"/>
    </source>
</evidence>
<dbReference type="InterPro" id="IPR001468">
    <property type="entry name" value="Indole-3-GlycerolPSynthase_CS"/>
</dbReference>
<evidence type="ECO:0000256" key="2">
    <source>
        <dbReference type="ARBA" id="ARBA00004696"/>
    </source>
</evidence>
<keyword evidence="8 10" id="KW-0456">Lyase</keyword>
<dbReference type="PROSITE" id="PS00614">
    <property type="entry name" value="IGPS"/>
    <property type="match status" value="1"/>
</dbReference>
<feature type="domain" description="Indole-3-glycerol phosphate synthase" evidence="9">
    <location>
        <begin position="6"/>
        <end position="248"/>
    </location>
</feature>
<accession>A0ABT4PDR4</accession>
<dbReference type="GO" id="GO:0004425">
    <property type="term" value="F:indole-3-glycerol-phosphate synthase activity"/>
    <property type="evidence" value="ECO:0007669"/>
    <property type="project" value="UniProtKB-EC"/>
</dbReference>
<dbReference type="Proteomes" id="UP001141933">
    <property type="component" value="Unassembled WGS sequence"/>
</dbReference>
<gene>
    <name evidence="10" type="primary">trpC</name>
    <name evidence="10" type="ORF">O6P32_00395</name>
</gene>
<evidence type="ECO:0000259" key="9">
    <source>
        <dbReference type="Pfam" id="PF00218"/>
    </source>
</evidence>
<dbReference type="CDD" id="cd00331">
    <property type="entry name" value="IGPS"/>
    <property type="match status" value="1"/>
</dbReference>
<keyword evidence="7" id="KW-0057">Aromatic amino acid biosynthesis</keyword>
<dbReference type="InterPro" id="IPR011060">
    <property type="entry name" value="RibuloseP-bd_barrel"/>
</dbReference>
<evidence type="ECO:0000256" key="6">
    <source>
        <dbReference type="ARBA" id="ARBA00022822"/>
    </source>
</evidence>
<organism evidence="10 11">
    <name type="scientific">Phocaeicola acetigenes</name>
    <dbReference type="NCBI Taxonomy" id="3016083"/>
    <lineage>
        <taxon>Bacteria</taxon>
        <taxon>Pseudomonadati</taxon>
        <taxon>Bacteroidota</taxon>
        <taxon>Bacteroidia</taxon>
        <taxon>Bacteroidales</taxon>
        <taxon>Bacteroidaceae</taxon>
        <taxon>Phocaeicola</taxon>
    </lineage>
</organism>
<evidence type="ECO:0000256" key="7">
    <source>
        <dbReference type="ARBA" id="ARBA00023141"/>
    </source>
</evidence>
<proteinExistence type="predicted"/>
<dbReference type="InterPro" id="IPR013798">
    <property type="entry name" value="Indole-3-glycerol_P_synth_dom"/>
</dbReference>
<dbReference type="Gene3D" id="3.20.20.70">
    <property type="entry name" value="Aldolase class I"/>
    <property type="match status" value="1"/>
</dbReference>
<name>A0ABT4PDR4_9BACT</name>
<dbReference type="EMBL" id="JAPZVM010000001">
    <property type="protein sequence ID" value="MCZ8371171.1"/>
    <property type="molecule type" value="Genomic_DNA"/>
</dbReference>
<comment type="caution">
    <text evidence="10">The sequence shown here is derived from an EMBL/GenBank/DDBJ whole genome shotgun (WGS) entry which is preliminary data.</text>
</comment>
<evidence type="ECO:0000256" key="1">
    <source>
        <dbReference type="ARBA" id="ARBA00001633"/>
    </source>
</evidence>
<keyword evidence="4" id="KW-0028">Amino-acid biosynthesis</keyword>
<evidence type="ECO:0000256" key="8">
    <source>
        <dbReference type="ARBA" id="ARBA00023239"/>
    </source>
</evidence>
<comment type="pathway">
    <text evidence="2">Amino-acid biosynthesis; L-tryptophan biosynthesis; L-tryptophan from chorismate: step 4/5.</text>
</comment>
<dbReference type="SUPFAM" id="SSF51366">
    <property type="entry name" value="Ribulose-phoshate binding barrel"/>
    <property type="match status" value="1"/>
</dbReference>
<protein>
    <recommendedName>
        <fullName evidence="3">indole-3-glycerol-phosphate synthase</fullName>
        <ecNumber evidence="3">4.1.1.48</ecNumber>
    </recommendedName>
</protein>
<keyword evidence="11" id="KW-1185">Reference proteome</keyword>
<comment type="catalytic activity">
    <reaction evidence="1">
        <text>1-(2-carboxyphenylamino)-1-deoxy-D-ribulose 5-phosphate + H(+) = (1S,2R)-1-C-(indol-3-yl)glycerol 3-phosphate + CO2 + H2O</text>
        <dbReference type="Rhea" id="RHEA:23476"/>
        <dbReference type="ChEBI" id="CHEBI:15377"/>
        <dbReference type="ChEBI" id="CHEBI:15378"/>
        <dbReference type="ChEBI" id="CHEBI:16526"/>
        <dbReference type="ChEBI" id="CHEBI:58613"/>
        <dbReference type="ChEBI" id="CHEBI:58866"/>
        <dbReference type="EC" id="4.1.1.48"/>
    </reaction>
</comment>
<dbReference type="EC" id="4.1.1.48" evidence="3"/>
<evidence type="ECO:0000256" key="5">
    <source>
        <dbReference type="ARBA" id="ARBA00022793"/>
    </source>
</evidence>
<dbReference type="PANTHER" id="PTHR22854">
    <property type="entry name" value="TRYPTOPHAN BIOSYNTHESIS PROTEIN"/>
    <property type="match status" value="1"/>
</dbReference>
<dbReference type="RefSeq" id="WP_269876255.1">
    <property type="nucleotide sequence ID" value="NZ_JAPZVM010000001.1"/>
</dbReference>
<dbReference type="Pfam" id="PF00218">
    <property type="entry name" value="IGPS"/>
    <property type="match status" value="1"/>
</dbReference>
<dbReference type="InterPro" id="IPR013785">
    <property type="entry name" value="Aldolase_TIM"/>
</dbReference>
<dbReference type="InterPro" id="IPR045186">
    <property type="entry name" value="Indole-3-glycerol_P_synth"/>
</dbReference>